<reference evidence="3 4" key="1">
    <citation type="journal article" date="2019" name="Nat. Ecol. Evol.">
        <title>Megaphylogeny resolves global patterns of mushroom evolution.</title>
        <authorList>
            <person name="Varga T."/>
            <person name="Krizsan K."/>
            <person name="Foldi C."/>
            <person name="Dima B."/>
            <person name="Sanchez-Garcia M."/>
            <person name="Sanchez-Ramirez S."/>
            <person name="Szollosi G.J."/>
            <person name="Szarkandi J.G."/>
            <person name="Papp V."/>
            <person name="Albert L."/>
            <person name="Andreopoulos W."/>
            <person name="Angelini C."/>
            <person name="Antonin V."/>
            <person name="Barry K.W."/>
            <person name="Bougher N.L."/>
            <person name="Buchanan P."/>
            <person name="Buyck B."/>
            <person name="Bense V."/>
            <person name="Catcheside P."/>
            <person name="Chovatia M."/>
            <person name="Cooper J."/>
            <person name="Damon W."/>
            <person name="Desjardin D."/>
            <person name="Finy P."/>
            <person name="Geml J."/>
            <person name="Haridas S."/>
            <person name="Hughes K."/>
            <person name="Justo A."/>
            <person name="Karasinski D."/>
            <person name="Kautmanova I."/>
            <person name="Kiss B."/>
            <person name="Kocsube S."/>
            <person name="Kotiranta H."/>
            <person name="LaButti K.M."/>
            <person name="Lechner B.E."/>
            <person name="Liimatainen K."/>
            <person name="Lipzen A."/>
            <person name="Lukacs Z."/>
            <person name="Mihaltcheva S."/>
            <person name="Morgado L.N."/>
            <person name="Niskanen T."/>
            <person name="Noordeloos M.E."/>
            <person name="Ohm R.A."/>
            <person name="Ortiz-Santana B."/>
            <person name="Ovrebo C."/>
            <person name="Racz N."/>
            <person name="Riley R."/>
            <person name="Savchenko A."/>
            <person name="Shiryaev A."/>
            <person name="Soop K."/>
            <person name="Spirin V."/>
            <person name="Szebenyi C."/>
            <person name="Tomsovsky M."/>
            <person name="Tulloss R.E."/>
            <person name="Uehling J."/>
            <person name="Grigoriev I.V."/>
            <person name="Vagvolgyi C."/>
            <person name="Papp T."/>
            <person name="Martin F.M."/>
            <person name="Miettinen O."/>
            <person name="Hibbett D.S."/>
            <person name="Nagy L.G."/>
        </authorList>
    </citation>
    <scope>NUCLEOTIDE SEQUENCE [LARGE SCALE GENOMIC DNA]</scope>
    <source>
        <strain evidence="3 4">CBS 962.96</strain>
    </source>
</reference>
<sequence length="123" mass="13005">MRLPSVFKLASLSLITTSTTVTSLPVLGEADIASRPGVPSSSSLRVTSPDDSRRRTPDSSATESSKSAEGINSSTISIIFPTSGLDSEQDMLGTKDSSTNEEEDSEARQPKRAISFGRRLSVA</sequence>
<feature type="compositionally biased region" description="Basic and acidic residues" evidence="1">
    <location>
        <begin position="48"/>
        <end position="57"/>
    </location>
</feature>
<dbReference type="Proteomes" id="UP000297245">
    <property type="component" value="Unassembled WGS sequence"/>
</dbReference>
<evidence type="ECO:0000313" key="3">
    <source>
        <dbReference type="EMBL" id="THU94169.1"/>
    </source>
</evidence>
<feature type="compositionally biased region" description="Polar residues" evidence="1">
    <location>
        <begin position="58"/>
        <end position="77"/>
    </location>
</feature>
<proteinExistence type="predicted"/>
<feature type="region of interest" description="Disordered" evidence="1">
    <location>
        <begin position="31"/>
        <end position="123"/>
    </location>
</feature>
<keyword evidence="2" id="KW-0732">Signal</keyword>
<name>A0A4S8LWW9_DENBC</name>
<keyword evidence="4" id="KW-1185">Reference proteome</keyword>
<evidence type="ECO:0000313" key="4">
    <source>
        <dbReference type="Proteomes" id="UP000297245"/>
    </source>
</evidence>
<organism evidence="3 4">
    <name type="scientific">Dendrothele bispora (strain CBS 962.96)</name>
    <dbReference type="NCBI Taxonomy" id="1314807"/>
    <lineage>
        <taxon>Eukaryota</taxon>
        <taxon>Fungi</taxon>
        <taxon>Dikarya</taxon>
        <taxon>Basidiomycota</taxon>
        <taxon>Agaricomycotina</taxon>
        <taxon>Agaricomycetes</taxon>
        <taxon>Agaricomycetidae</taxon>
        <taxon>Agaricales</taxon>
        <taxon>Agaricales incertae sedis</taxon>
        <taxon>Dendrothele</taxon>
    </lineage>
</organism>
<dbReference type="AlphaFoldDB" id="A0A4S8LWW9"/>
<protein>
    <submittedName>
        <fullName evidence="3">Uncharacterized protein</fullName>
    </submittedName>
</protein>
<evidence type="ECO:0000256" key="1">
    <source>
        <dbReference type="SAM" id="MobiDB-lite"/>
    </source>
</evidence>
<accession>A0A4S8LWW9</accession>
<dbReference type="EMBL" id="ML179230">
    <property type="protein sequence ID" value="THU94169.1"/>
    <property type="molecule type" value="Genomic_DNA"/>
</dbReference>
<gene>
    <name evidence="3" type="ORF">K435DRAFT_799113</name>
</gene>
<feature type="chain" id="PRO_5020744438" evidence="2">
    <location>
        <begin position="24"/>
        <end position="123"/>
    </location>
</feature>
<evidence type="ECO:0000256" key="2">
    <source>
        <dbReference type="SAM" id="SignalP"/>
    </source>
</evidence>
<feature type="signal peptide" evidence="2">
    <location>
        <begin position="1"/>
        <end position="23"/>
    </location>
</feature>